<dbReference type="Proteomes" id="UP000182762">
    <property type="component" value="Unassembled WGS sequence"/>
</dbReference>
<feature type="transmembrane region" description="Helical" evidence="1">
    <location>
        <begin position="74"/>
        <end position="93"/>
    </location>
</feature>
<protein>
    <recommendedName>
        <fullName evidence="4">DoxX-like family protein</fullName>
    </recommendedName>
</protein>
<proteinExistence type="predicted"/>
<reference evidence="2 3" key="1">
    <citation type="submission" date="2016-10" db="EMBL/GenBank/DDBJ databases">
        <authorList>
            <person name="Varghese N."/>
            <person name="Submissions S."/>
        </authorList>
    </citation>
    <scope>NUCLEOTIDE SEQUENCE [LARGE SCALE GENOMIC DNA]</scope>
    <source>
        <strain evidence="2 3">DSM 13796</strain>
    </source>
</reference>
<evidence type="ECO:0000313" key="3">
    <source>
        <dbReference type="Proteomes" id="UP000182762"/>
    </source>
</evidence>
<feature type="transmembrane region" description="Helical" evidence="1">
    <location>
        <begin position="99"/>
        <end position="115"/>
    </location>
</feature>
<keyword evidence="1" id="KW-1133">Transmembrane helix</keyword>
<organism evidence="2 3">
    <name type="scientific">Priestia endophytica DSM 13796</name>
    <dbReference type="NCBI Taxonomy" id="1121089"/>
    <lineage>
        <taxon>Bacteria</taxon>
        <taxon>Bacillati</taxon>
        <taxon>Bacillota</taxon>
        <taxon>Bacilli</taxon>
        <taxon>Bacillales</taxon>
        <taxon>Bacillaceae</taxon>
        <taxon>Priestia</taxon>
    </lineage>
</organism>
<feature type="transmembrane region" description="Helical" evidence="1">
    <location>
        <begin position="49"/>
        <end position="67"/>
    </location>
</feature>
<dbReference type="EMBL" id="FOXX01000009">
    <property type="protein sequence ID" value="SFQ79331.1"/>
    <property type="molecule type" value="Genomic_DNA"/>
</dbReference>
<name>A0A1I6BEJ4_9BACI</name>
<keyword evidence="1" id="KW-0472">Membrane</keyword>
<sequence>MERRNVFIEMFLIVITAWWSMVLVVNDELFHNRPEFFYTFQEIGNEAEWASIFILSLISLILGLVWGKAWMRKMSLLSSTFLYGMMAAGFILAKQPLNTGVGVYFAIALLALWGTRDVKEDE</sequence>
<keyword evidence="1" id="KW-0812">Transmembrane</keyword>
<feature type="transmembrane region" description="Helical" evidence="1">
    <location>
        <begin position="7"/>
        <end position="25"/>
    </location>
</feature>
<accession>A0A1I6BEJ4</accession>
<keyword evidence="3" id="KW-1185">Reference proteome</keyword>
<evidence type="ECO:0008006" key="4">
    <source>
        <dbReference type="Google" id="ProtNLM"/>
    </source>
</evidence>
<dbReference type="GeneID" id="93712137"/>
<evidence type="ECO:0000256" key="1">
    <source>
        <dbReference type="SAM" id="Phobius"/>
    </source>
</evidence>
<evidence type="ECO:0000313" key="2">
    <source>
        <dbReference type="EMBL" id="SFQ79331.1"/>
    </source>
</evidence>
<comment type="caution">
    <text evidence="2">The sequence shown here is derived from an EMBL/GenBank/DDBJ whole genome shotgun (WGS) entry which is preliminary data.</text>
</comment>
<gene>
    <name evidence="2" type="ORF">SAMN02745910_03541</name>
</gene>
<dbReference type="RefSeq" id="WP_061805872.1">
    <property type="nucleotide sequence ID" value="NZ_FOXX01000009.1"/>
</dbReference>